<protein>
    <submittedName>
        <fullName evidence="3">Histidine kinase-like ATPase domain-containing protein</fullName>
    </submittedName>
</protein>
<dbReference type="Pfam" id="PF13581">
    <property type="entry name" value="HATPase_c_2"/>
    <property type="match status" value="1"/>
</dbReference>
<sequence length="131" mass="13888">MRFWVLASVRQLQALRGELVAALTADGGQGAATREVSVASAMALVASELATNALEHGTPPTTVRLSVRGDTYLLHVADRELGTPPVVAGTRPAGDGGFGLMIAQRLAQDVGWYTTEQTKHVWATFSRSQQA</sequence>
<gene>
    <name evidence="3" type="ORF">SAMN05421867_10688</name>
</gene>
<dbReference type="SUPFAM" id="SSF55874">
    <property type="entry name" value="ATPase domain of HSP90 chaperone/DNA topoisomerase II/histidine kinase"/>
    <property type="match status" value="1"/>
</dbReference>
<reference evidence="3 4" key="1">
    <citation type="submission" date="2016-10" db="EMBL/GenBank/DDBJ databases">
        <authorList>
            <person name="de Groot N.N."/>
        </authorList>
    </citation>
    <scope>NUCLEOTIDE SEQUENCE [LARGE SCALE GENOMIC DNA]</scope>
    <source>
        <strain evidence="3 4">CGMCC 4.6945</strain>
    </source>
</reference>
<proteinExistence type="predicted"/>
<keyword evidence="3" id="KW-0808">Transferase</keyword>
<dbReference type="RefSeq" id="WP_090032280.1">
    <property type="nucleotide sequence ID" value="NZ_BONM01000006.1"/>
</dbReference>
<evidence type="ECO:0000259" key="2">
    <source>
        <dbReference type="Pfam" id="PF13581"/>
    </source>
</evidence>
<dbReference type="InterPro" id="IPR050267">
    <property type="entry name" value="Anti-sigma-factor_SerPK"/>
</dbReference>
<organism evidence="3 4">
    <name type="scientific">Cellulomonas marina</name>
    <dbReference type="NCBI Taxonomy" id="988821"/>
    <lineage>
        <taxon>Bacteria</taxon>
        <taxon>Bacillati</taxon>
        <taxon>Actinomycetota</taxon>
        <taxon>Actinomycetes</taxon>
        <taxon>Micrococcales</taxon>
        <taxon>Cellulomonadaceae</taxon>
        <taxon>Cellulomonas</taxon>
    </lineage>
</organism>
<accession>A0A1I0Y1G1</accession>
<dbReference type="Gene3D" id="3.30.565.10">
    <property type="entry name" value="Histidine kinase-like ATPase, C-terminal domain"/>
    <property type="match status" value="1"/>
</dbReference>
<feature type="domain" description="Histidine kinase/HSP90-like ATPase" evidence="2">
    <location>
        <begin position="7"/>
        <end position="124"/>
    </location>
</feature>
<dbReference type="Proteomes" id="UP000199012">
    <property type="component" value="Unassembled WGS sequence"/>
</dbReference>
<keyword evidence="1" id="KW-0723">Serine/threonine-protein kinase</keyword>
<dbReference type="GO" id="GO:0004674">
    <property type="term" value="F:protein serine/threonine kinase activity"/>
    <property type="evidence" value="ECO:0007669"/>
    <property type="project" value="UniProtKB-KW"/>
</dbReference>
<dbReference type="PANTHER" id="PTHR35526:SF3">
    <property type="entry name" value="ANTI-SIGMA-F FACTOR RSBW"/>
    <property type="match status" value="1"/>
</dbReference>
<dbReference type="CDD" id="cd16936">
    <property type="entry name" value="HATPase_RsbW-like"/>
    <property type="match status" value="1"/>
</dbReference>
<dbReference type="InterPro" id="IPR003594">
    <property type="entry name" value="HATPase_dom"/>
</dbReference>
<evidence type="ECO:0000313" key="4">
    <source>
        <dbReference type="Proteomes" id="UP000199012"/>
    </source>
</evidence>
<keyword evidence="4" id="KW-1185">Reference proteome</keyword>
<evidence type="ECO:0000313" key="3">
    <source>
        <dbReference type="EMBL" id="SFB06450.1"/>
    </source>
</evidence>
<keyword evidence="3" id="KW-0418">Kinase</keyword>
<dbReference type="STRING" id="988821.SAMN05421867_10688"/>
<dbReference type="EMBL" id="FOKA01000006">
    <property type="protein sequence ID" value="SFB06450.1"/>
    <property type="molecule type" value="Genomic_DNA"/>
</dbReference>
<dbReference type="InterPro" id="IPR036890">
    <property type="entry name" value="HATPase_C_sf"/>
</dbReference>
<evidence type="ECO:0000256" key="1">
    <source>
        <dbReference type="ARBA" id="ARBA00022527"/>
    </source>
</evidence>
<name>A0A1I0Y1G1_9CELL</name>
<dbReference type="PANTHER" id="PTHR35526">
    <property type="entry name" value="ANTI-SIGMA-F FACTOR RSBW-RELATED"/>
    <property type="match status" value="1"/>
</dbReference>
<dbReference type="OrthoDB" id="3297757at2"/>
<dbReference type="AlphaFoldDB" id="A0A1I0Y1G1"/>